<accession>A0ABS5I8G9</accession>
<comment type="caution">
    <text evidence="3">The sequence shown here is derived from an EMBL/GenBank/DDBJ whole genome shotgun (WGS) entry which is preliminary data.</text>
</comment>
<evidence type="ECO:0000313" key="3">
    <source>
        <dbReference type="EMBL" id="MBR9970736.1"/>
    </source>
</evidence>
<feature type="transmembrane region" description="Helical" evidence="1">
    <location>
        <begin position="63"/>
        <end position="81"/>
    </location>
</feature>
<keyword evidence="4" id="KW-1185">Reference proteome</keyword>
<evidence type="ECO:0000256" key="1">
    <source>
        <dbReference type="SAM" id="Phobius"/>
    </source>
</evidence>
<sequence>MIHSIPVFIGVTVLFMGGCAFMTGHSVANTWRPLAQVLAYCLLLGAVDRFLVFALFGGPLLSLSAYVLDTALLALIASAAWRATRARRMTLQYPWLYERVGLFGWREHRPHQA</sequence>
<dbReference type="InterPro" id="IPR049201">
    <property type="entry name" value="DUF6867"/>
</dbReference>
<dbReference type="Pfam" id="PF21741">
    <property type="entry name" value="DUF6867"/>
    <property type="match status" value="1"/>
</dbReference>
<proteinExistence type="predicted"/>
<gene>
    <name evidence="3" type="ORF">KEC16_03285</name>
</gene>
<evidence type="ECO:0000259" key="2">
    <source>
        <dbReference type="Pfam" id="PF21741"/>
    </source>
</evidence>
<protein>
    <recommendedName>
        <fullName evidence="2">DUF6867 domain-containing protein</fullName>
    </recommendedName>
</protein>
<feature type="transmembrane region" description="Helical" evidence="1">
    <location>
        <begin position="6"/>
        <end position="25"/>
    </location>
</feature>
<organism evidence="3 4">
    <name type="scientific">Magnetospirillum sulfuroxidans</name>
    <dbReference type="NCBI Taxonomy" id="611300"/>
    <lineage>
        <taxon>Bacteria</taxon>
        <taxon>Pseudomonadati</taxon>
        <taxon>Pseudomonadota</taxon>
        <taxon>Alphaproteobacteria</taxon>
        <taxon>Rhodospirillales</taxon>
        <taxon>Rhodospirillaceae</taxon>
        <taxon>Magnetospirillum</taxon>
    </lineage>
</organism>
<dbReference type="RefSeq" id="WP_211546201.1">
    <property type="nucleotide sequence ID" value="NZ_JAGTUF010000001.1"/>
</dbReference>
<reference evidence="3 4" key="1">
    <citation type="submission" date="2021-04" db="EMBL/GenBank/DDBJ databases">
        <title>Magnetospirillum sulfuroxidans sp. nov., a facultative chemolithoautotrophic sulfur-oxidizing alphaproteobacterium isolated from freshwater sediment and proposals for Paramagetospirillum gen. nov., and Magnetospirillaceae fam. nov.</title>
        <authorList>
            <person name="Koziaeva V."/>
            <person name="Geelhoed J.S."/>
            <person name="Sorokin D.Y."/>
            <person name="Grouzdev D.S."/>
        </authorList>
    </citation>
    <scope>NUCLEOTIDE SEQUENCE [LARGE SCALE GENOMIC DNA]</scope>
    <source>
        <strain evidence="3 4">J10</strain>
    </source>
</reference>
<keyword evidence="1" id="KW-1133">Transmembrane helix</keyword>
<keyword evidence="1" id="KW-0812">Transmembrane</keyword>
<evidence type="ECO:0000313" key="4">
    <source>
        <dbReference type="Proteomes" id="UP000680714"/>
    </source>
</evidence>
<name>A0ABS5I8G9_9PROT</name>
<feature type="transmembrane region" description="Helical" evidence="1">
    <location>
        <begin position="37"/>
        <end position="57"/>
    </location>
</feature>
<feature type="domain" description="DUF6867" evidence="2">
    <location>
        <begin position="4"/>
        <end position="107"/>
    </location>
</feature>
<dbReference type="Proteomes" id="UP000680714">
    <property type="component" value="Unassembled WGS sequence"/>
</dbReference>
<dbReference type="EMBL" id="JAGTUF010000001">
    <property type="protein sequence ID" value="MBR9970736.1"/>
    <property type="molecule type" value="Genomic_DNA"/>
</dbReference>
<keyword evidence="1" id="KW-0472">Membrane</keyword>